<dbReference type="EMBL" id="KQ435007">
    <property type="protein sequence ID" value="KZC13495.1"/>
    <property type="molecule type" value="Genomic_DNA"/>
</dbReference>
<protein>
    <submittedName>
        <fullName evidence="1">Uncharacterized protein</fullName>
    </submittedName>
</protein>
<proteinExistence type="predicted"/>
<sequence length="61" mass="6909">MTHLYWYASVVVVTDGSLLARRLDCPDEFSVFHTPRIAEAKFLLKITGIFVAQLVSLIVTR</sequence>
<keyword evidence="2" id="KW-1185">Reference proteome</keyword>
<gene>
    <name evidence="1" type="ORF">WN55_05046</name>
</gene>
<evidence type="ECO:0000313" key="1">
    <source>
        <dbReference type="EMBL" id="KZC13495.1"/>
    </source>
</evidence>
<dbReference type="Proteomes" id="UP000076502">
    <property type="component" value="Unassembled WGS sequence"/>
</dbReference>
<reference evidence="1 2" key="1">
    <citation type="submission" date="2015-07" db="EMBL/GenBank/DDBJ databases">
        <title>The genome of Dufourea novaeangliae.</title>
        <authorList>
            <person name="Pan H."/>
            <person name="Kapheim K."/>
        </authorList>
    </citation>
    <scope>NUCLEOTIDE SEQUENCE [LARGE SCALE GENOMIC DNA]</scope>
    <source>
        <strain evidence="1">0120121106</strain>
        <tissue evidence="1">Whole body</tissue>
    </source>
</reference>
<organism evidence="1 2">
    <name type="scientific">Dufourea novaeangliae</name>
    <name type="common">Sweat bee</name>
    <dbReference type="NCBI Taxonomy" id="178035"/>
    <lineage>
        <taxon>Eukaryota</taxon>
        <taxon>Metazoa</taxon>
        <taxon>Ecdysozoa</taxon>
        <taxon>Arthropoda</taxon>
        <taxon>Hexapoda</taxon>
        <taxon>Insecta</taxon>
        <taxon>Pterygota</taxon>
        <taxon>Neoptera</taxon>
        <taxon>Endopterygota</taxon>
        <taxon>Hymenoptera</taxon>
        <taxon>Apocrita</taxon>
        <taxon>Aculeata</taxon>
        <taxon>Apoidea</taxon>
        <taxon>Anthophila</taxon>
        <taxon>Halictidae</taxon>
        <taxon>Rophitinae</taxon>
        <taxon>Dufourea</taxon>
    </lineage>
</organism>
<dbReference type="AlphaFoldDB" id="A0A154PNN7"/>
<evidence type="ECO:0000313" key="2">
    <source>
        <dbReference type="Proteomes" id="UP000076502"/>
    </source>
</evidence>
<accession>A0A154PNN7</accession>
<name>A0A154PNN7_DUFNO</name>